<evidence type="ECO:0000259" key="4">
    <source>
        <dbReference type="PROSITE" id="PS01124"/>
    </source>
</evidence>
<evidence type="ECO:0000256" key="3">
    <source>
        <dbReference type="ARBA" id="ARBA00023163"/>
    </source>
</evidence>
<feature type="domain" description="HTH araC/xylS-type" evidence="4">
    <location>
        <begin position="200"/>
        <end position="298"/>
    </location>
</feature>
<accession>A0A9D9IQ79</accession>
<evidence type="ECO:0000313" key="6">
    <source>
        <dbReference type="Proteomes" id="UP000823598"/>
    </source>
</evidence>
<dbReference type="SUPFAM" id="SSF46689">
    <property type="entry name" value="Homeodomain-like"/>
    <property type="match status" value="1"/>
</dbReference>
<dbReference type="EMBL" id="JADIMC010000082">
    <property type="protein sequence ID" value="MBO8476767.1"/>
    <property type="molecule type" value="Genomic_DNA"/>
</dbReference>
<dbReference type="InterPro" id="IPR018060">
    <property type="entry name" value="HTH_AraC"/>
</dbReference>
<dbReference type="GO" id="GO:0003700">
    <property type="term" value="F:DNA-binding transcription factor activity"/>
    <property type="evidence" value="ECO:0007669"/>
    <property type="project" value="InterPro"/>
</dbReference>
<evidence type="ECO:0000313" key="5">
    <source>
        <dbReference type="EMBL" id="MBO8476767.1"/>
    </source>
</evidence>
<keyword evidence="3" id="KW-0804">Transcription</keyword>
<dbReference type="AlphaFoldDB" id="A0A9D9IQ79"/>
<organism evidence="5 6">
    <name type="scientific">Candidatus Limisoma faecipullorum</name>
    <dbReference type="NCBI Taxonomy" id="2840854"/>
    <lineage>
        <taxon>Bacteria</taxon>
        <taxon>Pseudomonadati</taxon>
        <taxon>Bacteroidota</taxon>
        <taxon>Bacteroidia</taxon>
        <taxon>Bacteroidales</taxon>
        <taxon>Candidatus Limisoma</taxon>
    </lineage>
</organism>
<dbReference type="PANTHER" id="PTHR43280:SF32">
    <property type="entry name" value="TRANSCRIPTIONAL REGULATORY PROTEIN"/>
    <property type="match status" value="1"/>
</dbReference>
<dbReference type="Proteomes" id="UP000823598">
    <property type="component" value="Unassembled WGS sequence"/>
</dbReference>
<comment type="caution">
    <text evidence="5">The sequence shown here is derived from an EMBL/GenBank/DDBJ whole genome shotgun (WGS) entry which is preliminary data.</text>
</comment>
<dbReference type="InterPro" id="IPR037923">
    <property type="entry name" value="HTH-like"/>
</dbReference>
<protein>
    <submittedName>
        <fullName evidence="5">Helix-turn-helix domain-containing protein</fullName>
    </submittedName>
</protein>
<name>A0A9D9IQ79_9BACT</name>
<dbReference type="Pfam" id="PF12833">
    <property type="entry name" value="HTH_18"/>
    <property type="match status" value="1"/>
</dbReference>
<reference evidence="5" key="1">
    <citation type="submission" date="2020-10" db="EMBL/GenBank/DDBJ databases">
        <authorList>
            <person name="Gilroy R."/>
        </authorList>
    </citation>
    <scope>NUCLEOTIDE SEQUENCE</scope>
    <source>
        <strain evidence="5">6919</strain>
    </source>
</reference>
<sequence>MNRNETFGIYNTTEHISLLKYSKTACGVDFLLNTAESWEKRGWFDTDKRYKTDTFEFFFFRKAEGYLFLGGKRIDLHPNMVLITSPFQLQEWYVDVDKLEYTFLIFQEEFVNNFLSDKYFMYRLLYCYQHDYPTWFDMPEEATCPLLDLLQKMKQELRKPVADSYHMIVAYLYQFLLLLNRIYASRFHLPFALPLNNYAYQYKQLLEKNICDKARVADYAEMMGISRVSLNKAVMREFGLSAVHLLKQRLLQEVKNDLLFSNLSVKEIAFRLHFSEPNHLMRFFKQMTGQTISEFLAEMNRED</sequence>
<dbReference type="PROSITE" id="PS01124">
    <property type="entry name" value="HTH_ARAC_FAMILY_2"/>
    <property type="match status" value="1"/>
</dbReference>
<proteinExistence type="predicted"/>
<dbReference type="InterPro" id="IPR009057">
    <property type="entry name" value="Homeodomain-like_sf"/>
</dbReference>
<keyword evidence="2" id="KW-0238">DNA-binding</keyword>
<dbReference type="SUPFAM" id="SSF51215">
    <property type="entry name" value="Regulatory protein AraC"/>
    <property type="match status" value="1"/>
</dbReference>
<keyword evidence="1" id="KW-0805">Transcription regulation</keyword>
<dbReference type="PANTHER" id="PTHR43280">
    <property type="entry name" value="ARAC-FAMILY TRANSCRIPTIONAL REGULATOR"/>
    <property type="match status" value="1"/>
</dbReference>
<reference evidence="5" key="2">
    <citation type="journal article" date="2021" name="PeerJ">
        <title>Extensive microbial diversity within the chicken gut microbiome revealed by metagenomics and culture.</title>
        <authorList>
            <person name="Gilroy R."/>
            <person name="Ravi A."/>
            <person name="Getino M."/>
            <person name="Pursley I."/>
            <person name="Horton D.L."/>
            <person name="Alikhan N.F."/>
            <person name="Baker D."/>
            <person name="Gharbi K."/>
            <person name="Hall N."/>
            <person name="Watson M."/>
            <person name="Adriaenssens E.M."/>
            <person name="Foster-Nyarko E."/>
            <person name="Jarju S."/>
            <person name="Secka A."/>
            <person name="Antonio M."/>
            <person name="Oren A."/>
            <person name="Chaudhuri R.R."/>
            <person name="La Ragione R."/>
            <person name="Hildebrand F."/>
            <person name="Pallen M.J."/>
        </authorList>
    </citation>
    <scope>NUCLEOTIDE SEQUENCE</scope>
    <source>
        <strain evidence="5">6919</strain>
    </source>
</reference>
<dbReference type="SMART" id="SM00342">
    <property type="entry name" value="HTH_ARAC"/>
    <property type="match status" value="1"/>
</dbReference>
<dbReference type="GO" id="GO:0043565">
    <property type="term" value="F:sequence-specific DNA binding"/>
    <property type="evidence" value="ECO:0007669"/>
    <property type="project" value="InterPro"/>
</dbReference>
<dbReference type="Gene3D" id="1.10.10.60">
    <property type="entry name" value="Homeodomain-like"/>
    <property type="match status" value="1"/>
</dbReference>
<evidence type="ECO:0000256" key="1">
    <source>
        <dbReference type="ARBA" id="ARBA00023015"/>
    </source>
</evidence>
<evidence type="ECO:0000256" key="2">
    <source>
        <dbReference type="ARBA" id="ARBA00023125"/>
    </source>
</evidence>
<gene>
    <name evidence="5" type="ORF">IAB88_07215</name>
</gene>